<evidence type="ECO:0000313" key="2">
    <source>
        <dbReference type="Proteomes" id="UP000199072"/>
    </source>
</evidence>
<dbReference type="AlphaFoldDB" id="A0A1G7GKH6"/>
<sequence length="78" mass="9273">MLKKTKSMKGCGNQIPPKKKDVIVWFIQKDSNEITALAFFTFYAMKNWQNSRGHIIADWKVKAWDWLWSKVPGYRPLR</sequence>
<organism evidence="1 2">
    <name type="scientific">Mucilaginibacter pineti</name>
    <dbReference type="NCBI Taxonomy" id="1391627"/>
    <lineage>
        <taxon>Bacteria</taxon>
        <taxon>Pseudomonadati</taxon>
        <taxon>Bacteroidota</taxon>
        <taxon>Sphingobacteriia</taxon>
        <taxon>Sphingobacteriales</taxon>
        <taxon>Sphingobacteriaceae</taxon>
        <taxon>Mucilaginibacter</taxon>
    </lineage>
</organism>
<gene>
    <name evidence="1" type="ORF">SAMN05216464_110187</name>
</gene>
<dbReference type="OrthoDB" id="1442826at2"/>
<evidence type="ECO:0000313" key="1">
    <source>
        <dbReference type="EMBL" id="SDE88647.1"/>
    </source>
</evidence>
<protein>
    <submittedName>
        <fullName evidence="1">Uncharacterized protein</fullName>
    </submittedName>
</protein>
<accession>A0A1G7GKH6</accession>
<dbReference type="EMBL" id="FNAI01000010">
    <property type="protein sequence ID" value="SDE88647.1"/>
    <property type="molecule type" value="Genomic_DNA"/>
</dbReference>
<dbReference type="STRING" id="1391627.SAMN05216464_110187"/>
<proteinExistence type="predicted"/>
<reference evidence="1 2" key="1">
    <citation type="submission" date="2016-10" db="EMBL/GenBank/DDBJ databases">
        <authorList>
            <person name="de Groot N.N."/>
        </authorList>
    </citation>
    <scope>NUCLEOTIDE SEQUENCE [LARGE SCALE GENOMIC DNA]</scope>
    <source>
        <strain evidence="1 2">47C3B</strain>
    </source>
</reference>
<keyword evidence="2" id="KW-1185">Reference proteome</keyword>
<name>A0A1G7GKH6_9SPHI</name>
<dbReference type="Proteomes" id="UP000199072">
    <property type="component" value="Unassembled WGS sequence"/>
</dbReference>
<dbReference type="RefSeq" id="WP_091152128.1">
    <property type="nucleotide sequence ID" value="NZ_FNAI01000010.1"/>
</dbReference>